<dbReference type="AlphaFoldDB" id="A0A015J372"/>
<sequence length="113" mass="12406">MLPPTPMVKARLLPSISQNANHPPMVMLLLSNPHPLVIMLQPIYATHLTRSKLNSPPIAPCVTKWIVHSPDILLMAPAHAVMDQAIIKRSLSSLMISMIIPIVSAPHVQIFSI</sequence>
<proteinExistence type="predicted"/>
<dbReference type="EMBL" id="JEMT01023721">
    <property type="protein sequence ID" value="EXX63942.1"/>
    <property type="molecule type" value="Genomic_DNA"/>
</dbReference>
<dbReference type="HOGENOM" id="CLU_2134910_0_0_1"/>
<dbReference type="Proteomes" id="UP000022910">
    <property type="component" value="Unassembled WGS sequence"/>
</dbReference>
<accession>A0A015J372</accession>
<evidence type="ECO:0000313" key="2">
    <source>
        <dbReference type="Proteomes" id="UP000022910"/>
    </source>
</evidence>
<reference evidence="1 2" key="1">
    <citation type="submission" date="2014-02" db="EMBL/GenBank/DDBJ databases">
        <title>Single nucleus genome sequencing reveals high similarity among nuclei of an endomycorrhizal fungus.</title>
        <authorList>
            <person name="Lin K."/>
            <person name="Geurts R."/>
            <person name="Zhang Z."/>
            <person name="Limpens E."/>
            <person name="Saunders D.G."/>
            <person name="Mu D."/>
            <person name="Pang E."/>
            <person name="Cao H."/>
            <person name="Cha H."/>
            <person name="Lin T."/>
            <person name="Zhou Q."/>
            <person name="Shang Y."/>
            <person name="Li Y."/>
            <person name="Ivanov S."/>
            <person name="Sharma T."/>
            <person name="Velzen R.V."/>
            <person name="Ruijter N.D."/>
            <person name="Aanen D.K."/>
            <person name="Win J."/>
            <person name="Kamoun S."/>
            <person name="Bisseling T."/>
            <person name="Huang S."/>
        </authorList>
    </citation>
    <scope>NUCLEOTIDE SEQUENCE [LARGE SCALE GENOMIC DNA]</scope>
    <source>
        <strain evidence="2">DAOM197198w</strain>
    </source>
</reference>
<gene>
    <name evidence="1" type="ORF">RirG_147570</name>
</gene>
<keyword evidence="2" id="KW-1185">Reference proteome</keyword>
<protein>
    <submittedName>
        <fullName evidence="1">Uncharacterized protein</fullName>
    </submittedName>
</protein>
<organism evidence="1 2">
    <name type="scientific">Rhizophagus irregularis (strain DAOM 197198w)</name>
    <name type="common">Glomus intraradices</name>
    <dbReference type="NCBI Taxonomy" id="1432141"/>
    <lineage>
        <taxon>Eukaryota</taxon>
        <taxon>Fungi</taxon>
        <taxon>Fungi incertae sedis</taxon>
        <taxon>Mucoromycota</taxon>
        <taxon>Glomeromycotina</taxon>
        <taxon>Glomeromycetes</taxon>
        <taxon>Glomerales</taxon>
        <taxon>Glomeraceae</taxon>
        <taxon>Rhizophagus</taxon>
    </lineage>
</organism>
<evidence type="ECO:0000313" key="1">
    <source>
        <dbReference type="EMBL" id="EXX63942.1"/>
    </source>
</evidence>
<comment type="caution">
    <text evidence="1">The sequence shown here is derived from an EMBL/GenBank/DDBJ whole genome shotgun (WGS) entry which is preliminary data.</text>
</comment>
<name>A0A015J372_RHIIW</name>